<feature type="compositionally biased region" description="Low complexity" evidence="1">
    <location>
        <begin position="15"/>
        <end position="50"/>
    </location>
</feature>
<proteinExistence type="predicted"/>
<evidence type="ECO:0000256" key="1">
    <source>
        <dbReference type="SAM" id="MobiDB-lite"/>
    </source>
</evidence>
<dbReference type="AlphaFoldDB" id="A0A1S4BPT2"/>
<dbReference type="KEGG" id="nta:107810595"/>
<dbReference type="OrthoDB" id="1328654at2759"/>
<gene>
    <name evidence="2" type="primary">LOC107810595</name>
</gene>
<feature type="region of interest" description="Disordered" evidence="1">
    <location>
        <begin position="1"/>
        <end position="90"/>
    </location>
</feature>
<protein>
    <submittedName>
        <fullName evidence="2">Uncharacterized protein</fullName>
    </submittedName>
</protein>
<name>A0A1S4BPT2_TOBAC</name>
<evidence type="ECO:0000313" key="2">
    <source>
        <dbReference type="RefSeq" id="XP_016490875.1"/>
    </source>
</evidence>
<reference evidence="2" key="1">
    <citation type="submission" date="2025-08" db="UniProtKB">
        <authorList>
            <consortium name="RefSeq"/>
        </authorList>
    </citation>
    <scope>IDENTIFICATION</scope>
</reference>
<organism evidence="2">
    <name type="scientific">Nicotiana tabacum</name>
    <name type="common">Common tobacco</name>
    <dbReference type="NCBI Taxonomy" id="4097"/>
    <lineage>
        <taxon>Eukaryota</taxon>
        <taxon>Viridiplantae</taxon>
        <taxon>Streptophyta</taxon>
        <taxon>Embryophyta</taxon>
        <taxon>Tracheophyta</taxon>
        <taxon>Spermatophyta</taxon>
        <taxon>Magnoliopsida</taxon>
        <taxon>eudicotyledons</taxon>
        <taxon>Gunneridae</taxon>
        <taxon>Pentapetalae</taxon>
        <taxon>asterids</taxon>
        <taxon>lamiids</taxon>
        <taxon>Solanales</taxon>
        <taxon>Solanaceae</taxon>
        <taxon>Nicotianoideae</taxon>
        <taxon>Nicotianeae</taxon>
        <taxon>Nicotiana</taxon>
    </lineage>
</organism>
<accession>A0A1S4BPT2</accession>
<sequence>MRLSTGPLPSSVDKQPTTSTTFTATASQPTKPSASSSSTPVIPSSLATATSPPPTADTRQEDVPPPQSPDYGNLGHNYSPPSVDPQRRRSISLSVSTECYLLSRSVKLTNYLKSLALEKDKKKIHSLLGGVYDKQCHVQYSSG</sequence>
<dbReference type="RefSeq" id="XP_016490875.1">
    <property type="nucleotide sequence ID" value="XM_016635389.1"/>
</dbReference>
<dbReference type="PaxDb" id="4097-A0A1S4BPT2"/>